<reference evidence="5 6" key="1">
    <citation type="journal article" date="2018" name="G3 (Bethesda)">
        <title>A High-Quality Reference Genome for the Invasive Mosquitofish Gambusia affinis Using a Chicago Library.</title>
        <authorList>
            <person name="Hoffberg S.L."/>
            <person name="Troendle N.J."/>
            <person name="Glenn T.C."/>
            <person name="Mahmud O."/>
            <person name="Louha S."/>
            <person name="Chalopin D."/>
            <person name="Bennetzen J.L."/>
            <person name="Mauricio R."/>
        </authorList>
    </citation>
    <scope>NUCLEOTIDE SEQUENCE [LARGE SCALE GENOMIC DNA]</scope>
    <source>
        <strain evidence="5">NE01/NJP1002.9</strain>
        <tissue evidence="5">Muscle</tissue>
    </source>
</reference>
<dbReference type="CDD" id="cd06089">
    <property type="entry name" value="KOW_RPL26"/>
    <property type="match status" value="1"/>
</dbReference>
<dbReference type="STRING" id="33528.ENSGAFP00000009982"/>
<dbReference type="InterPro" id="IPR005756">
    <property type="entry name" value="Ribosomal_uL24_euk/arc"/>
</dbReference>
<dbReference type="GO" id="GO:0006412">
    <property type="term" value="P:translation"/>
    <property type="evidence" value="ECO:0007669"/>
    <property type="project" value="InterPro"/>
</dbReference>
<keyword evidence="2" id="KW-0689">Ribosomal protein</keyword>
<dbReference type="GO" id="GO:0015934">
    <property type="term" value="C:large ribosomal subunit"/>
    <property type="evidence" value="ECO:0007669"/>
    <property type="project" value="InterPro"/>
</dbReference>
<keyword evidence="3" id="KW-0687">Ribonucleoprotein</keyword>
<dbReference type="Pfam" id="PF00467">
    <property type="entry name" value="KOW"/>
    <property type="match status" value="1"/>
</dbReference>
<comment type="caution">
    <text evidence="5">The sequence shown here is derived from an EMBL/GenBank/DDBJ whole genome shotgun (WGS) entry which is preliminary data.</text>
</comment>
<dbReference type="SMART" id="SM00739">
    <property type="entry name" value="KOW"/>
    <property type="match status" value="1"/>
</dbReference>
<dbReference type="EMBL" id="NHOQ01001578">
    <property type="protein sequence ID" value="PWA23699.1"/>
    <property type="molecule type" value="Genomic_DNA"/>
</dbReference>
<evidence type="ECO:0000256" key="1">
    <source>
        <dbReference type="ARBA" id="ARBA00010618"/>
    </source>
</evidence>
<dbReference type="InterPro" id="IPR005824">
    <property type="entry name" value="KOW"/>
</dbReference>
<dbReference type="Pfam" id="PF16906">
    <property type="entry name" value="Ribosomal_L26"/>
    <property type="match status" value="1"/>
</dbReference>
<dbReference type="InterPro" id="IPR008991">
    <property type="entry name" value="Translation_prot_SH3-like_sf"/>
</dbReference>
<dbReference type="SUPFAM" id="SSF50104">
    <property type="entry name" value="Translation proteins SH3-like domain"/>
    <property type="match status" value="1"/>
</dbReference>
<dbReference type="FunFam" id="2.30.30.30:FF:000009">
    <property type="entry name" value="60S ribosomal protein L26"/>
    <property type="match status" value="1"/>
</dbReference>
<dbReference type="GO" id="GO:0003723">
    <property type="term" value="F:RNA binding"/>
    <property type="evidence" value="ECO:0007669"/>
    <property type="project" value="InterPro"/>
</dbReference>
<evidence type="ECO:0000313" key="6">
    <source>
        <dbReference type="Proteomes" id="UP000250572"/>
    </source>
</evidence>
<protein>
    <recommendedName>
        <fullName evidence="4">KOW domain-containing protein</fullName>
    </recommendedName>
</protein>
<accession>A0A315VJN6</accession>
<dbReference type="InterPro" id="IPR041988">
    <property type="entry name" value="Ribosomal_uL24_KOW"/>
</dbReference>
<dbReference type="Gene3D" id="2.30.30.30">
    <property type="match status" value="1"/>
</dbReference>
<feature type="domain" description="KOW" evidence="4">
    <location>
        <begin position="164"/>
        <end position="192"/>
    </location>
</feature>
<evidence type="ECO:0000256" key="2">
    <source>
        <dbReference type="ARBA" id="ARBA00022980"/>
    </source>
</evidence>
<dbReference type="InterPro" id="IPR005825">
    <property type="entry name" value="Ribosomal_uL24_CS"/>
</dbReference>
<proteinExistence type="inferred from homology"/>
<evidence type="ECO:0000313" key="5">
    <source>
        <dbReference type="EMBL" id="PWA23699.1"/>
    </source>
</evidence>
<name>A0A315VJN6_GAMAF</name>
<sequence length="282" mass="32542">MANLVVLAAAKQLTEPWKPPFRGPTLPSVWQVEDRMVLGGRKRYGRALRCGLHIRTAAATASQRRTWEVREGKEAAMSAAVQGGYDSISPDLVELRSDRCSEWGEQLQLITEIEHIMKLNPFVTSSRRKNRKRHFNAPSHIRRKIMSSPLSKELRQKYNVRSMPIRKDDEVQVVRGHYKGQQIGKVVQVYRKKYVIYIERVQREKANGTTVHVGIHPSKVVITRLKLDKDRKKILERKAKSRAVGKDKGKYKEETIEKMQDHVIRAACSPVTGYIFRTQYRS</sequence>
<evidence type="ECO:0000256" key="3">
    <source>
        <dbReference type="ARBA" id="ARBA00023274"/>
    </source>
</evidence>
<evidence type="ECO:0000259" key="4">
    <source>
        <dbReference type="SMART" id="SM00739"/>
    </source>
</evidence>
<dbReference type="PROSITE" id="PS01108">
    <property type="entry name" value="RIBOSOMAL_L24"/>
    <property type="match status" value="1"/>
</dbReference>
<organism evidence="5 6">
    <name type="scientific">Gambusia affinis</name>
    <name type="common">Western mosquitofish</name>
    <name type="synonym">Heterandria affinis</name>
    <dbReference type="NCBI Taxonomy" id="33528"/>
    <lineage>
        <taxon>Eukaryota</taxon>
        <taxon>Metazoa</taxon>
        <taxon>Chordata</taxon>
        <taxon>Craniata</taxon>
        <taxon>Vertebrata</taxon>
        <taxon>Euteleostomi</taxon>
        <taxon>Actinopterygii</taxon>
        <taxon>Neopterygii</taxon>
        <taxon>Teleostei</taxon>
        <taxon>Neoteleostei</taxon>
        <taxon>Acanthomorphata</taxon>
        <taxon>Ovalentaria</taxon>
        <taxon>Atherinomorphae</taxon>
        <taxon>Cyprinodontiformes</taxon>
        <taxon>Poeciliidae</taxon>
        <taxon>Poeciliinae</taxon>
        <taxon>Gambusia</taxon>
    </lineage>
</organism>
<dbReference type="NCBIfam" id="TIGR01080">
    <property type="entry name" value="rplX_A_E"/>
    <property type="match status" value="1"/>
</dbReference>
<comment type="similarity">
    <text evidence="1">Belongs to the universal ribosomal protein uL24 family.</text>
</comment>
<dbReference type="GO" id="GO:0003735">
    <property type="term" value="F:structural constituent of ribosome"/>
    <property type="evidence" value="ECO:0007669"/>
    <property type="project" value="InterPro"/>
</dbReference>
<gene>
    <name evidence="5" type="ORF">CCH79_00005953</name>
</gene>
<dbReference type="AlphaFoldDB" id="A0A315VJN6"/>
<dbReference type="InterPro" id="IPR014722">
    <property type="entry name" value="Rib_uL2_dom2"/>
</dbReference>
<dbReference type="PANTHER" id="PTHR11143">
    <property type="entry name" value="60S RIBOSOMAL PROTEIN L26 FAMILY MEMBER"/>
    <property type="match status" value="1"/>
</dbReference>
<dbReference type="HAMAP" id="MF_01326_A">
    <property type="entry name" value="Ribosomal_uL24_A"/>
    <property type="match status" value="1"/>
</dbReference>
<dbReference type="Proteomes" id="UP000250572">
    <property type="component" value="Unassembled WGS sequence"/>
</dbReference>
<keyword evidence="6" id="KW-1185">Reference proteome</keyword>